<proteinExistence type="predicted"/>
<name>A0A0U5BG53_9BACL</name>
<dbReference type="Proteomes" id="UP000217696">
    <property type="component" value="Chromosome"/>
</dbReference>
<evidence type="ECO:0000313" key="2">
    <source>
        <dbReference type="Proteomes" id="UP000217696"/>
    </source>
</evidence>
<gene>
    <name evidence="1" type="ORF">CB4_03898</name>
</gene>
<dbReference type="OrthoDB" id="2679755at2"/>
<dbReference type="KEGG" id="asoc:CB4_03898"/>
<accession>A0A0U5BG53</accession>
<dbReference type="EMBL" id="AP017312">
    <property type="protein sequence ID" value="BAU29661.1"/>
    <property type="molecule type" value="Genomic_DNA"/>
</dbReference>
<dbReference type="RefSeq" id="WP_096467319.1">
    <property type="nucleotide sequence ID" value="NZ_AP017312.1"/>
</dbReference>
<sequence>MYPLEEVLTWEAEMSDRLAEQRQMLSVYRWMRMDLTDRRTILLGGEHIDTLTLNQVDEALFQIEEMIEAACITINEQEEEVHRMYSEWNVVHSCGV</sequence>
<organism evidence="1 2">
    <name type="scientific">Aneurinibacillus soli</name>
    <dbReference type="NCBI Taxonomy" id="1500254"/>
    <lineage>
        <taxon>Bacteria</taxon>
        <taxon>Bacillati</taxon>
        <taxon>Bacillota</taxon>
        <taxon>Bacilli</taxon>
        <taxon>Bacillales</taxon>
        <taxon>Paenibacillaceae</taxon>
        <taxon>Aneurinibacillus group</taxon>
        <taxon>Aneurinibacillus</taxon>
    </lineage>
</organism>
<dbReference type="AlphaFoldDB" id="A0A0U5BG53"/>
<protein>
    <submittedName>
        <fullName evidence="1">Uncharacterized protein</fullName>
    </submittedName>
</protein>
<keyword evidence="2" id="KW-1185">Reference proteome</keyword>
<reference evidence="1 2" key="1">
    <citation type="submission" date="2015-12" db="EMBL/GenBank/DDBJ databases">
        <title>Genome sequence of Aneurinibacillus soli.</title>
        <authorList>
            <person name="Lee J.S."/>
            <person name="Lee K.C."/>
            <person name="Kim K.K."/>
            <person name="Lee B.W."/>
        </authorList>
    </citation>
    <scope>NUCLEOTIDE SEQUENCE [LARGE SCALE GENOMIC DNA]</scope>
    <source>
        <strain evidence="1 2">CB4</strain>
    </source>
</reference>
<evidence type="ECO:0000313" key="1">
    <source>
        <dbReference type="EMBL" id="BAU29661.1"/>
    </source>
</evidence>